<evidence type="ECO:0000256" key="3">
    <source>
        <dbReference type="ARBA" id="ARBA00022801"/>
    </source>
</evidence>
<dbReference type="EMBL" id="MIYV01000001">
    <property type="protein sequence ID" value="OIR15232.1"/>
    <property type="molecule type" value="Genomic_DNA"/>
</dbReference>
<evidence type="ECO:0000256" key="7">
    <source>
        <dbReference type="PIRSR" id="PIRSR608901-2"/>
    </source>
</evidence>
<dbReference type="AlphaFoldDB" id="A0A1J5TGC7"/>
<dbReference type="GO" id="GO:0006672">
    <property type="term" value="P:ceramide metabolic process"/>
    <property type="evidence" value="ECO:0007669"/>
    <property type="project" value="InterPro"/>
</dbReference>
<dbReference type="GO" id="GO:0016811">
    <property type="term" value="F:hydrolase activity, acting on carbon-nitrogen (but not peptide) bonds, in linear amides"/>
    <property type="evidence" value="ECO:0007669"/>
    <property type="project" value="InterPro"/>
</dbReference>
<reference evidence="9 10" key="1">
    <citation type="submission" date="2016-08" db="EMBL/GenBank/DDBJ databases">
        <title>New Insights into Marine Group III Euryarchaeota, from dark to light.</title>
        <authorList>
            <person name="Haro-Moreno J.M."/>
            <person name="Rodriguez-Valera F."/>
            <person name="Lopez-Garcia P."/>
            <person name="Moreira D."/>
            <person name="Martin-Cuadrado A.B."/>
        </authorList>
    </citation>
    <scope>NUCLEOTIDE SEQUENCE [LARGE SCALE GENOMIC DNA]</scope>
    <source>
        <strain evidence="9">CG-Epi6</strain>
    </source>
</reference>
<dbReference type="GO" id="GO:0046872">
    <property type="term" value="F:metal ion binding"/>
    <property type="evidence" value="ECO:0007669"/>
    <property type="project" value="UniProtKB-KW"/>
</dbReference>
<evidence type="ECO:0008006" key="11">
    <source>
        <dbReference type="Google" id="ProtNLM"/>
    </source>
</evidence>
<feature type="transmembrane region" description="Helical" evidence="8">
    <location>
        <begin position="257"/>
        <end position="275"/>
    </location>
</feature>
<feature type="transmembrane region" description="Helical" evidence="8">
    <location>
        <begin position="12"/>
        <end position="33"/>
    </location>
</feature>
<evidence type="ECO:0000256" key="8">
    <source>
        <dbReference type="SAM" id="Phobius"/>
    </source>
</evidence>
<evidence type="ECO:0000256" key="2">
    <source>
        <dbReference type="ARBA" id="ARBA00022692"/>
    </source>
</evidence>
<comment type="subcellular location">
    <subcellularLocation>
        <location evidence="1">Membrane</location>
        <topology evidence="1">Multi-pass membrane protein</topology>
    </subcellularLocation>
</comment>
<protein>
    <recommendedName>
        <fullName evidence="11">Ceramidase</fullName>
    </recommendedName>
</protein>
<feature type="binding site" evidence="7">
    <location>
        <position position="295"/>
    </location>
    <ligand>
        <name>Zn(2+)</name>
        <dbReference type="ChEBI" id="CHEBI:29105"/>
        <note>catalytic</note>
    </ligand>
</feature>
<feature type="binding site" evidence="7">
    <location>
        <position position="291"/>
    </location>
    <ligand>
        <name>Zn(2+)</name>
        <dbReference type="ChEBI" id="CHEBI:29105"/>
        <note>catalytic</note>
    </ligand>
</feature>
<dbReference type="Proteomes" id="UP000183403">
    <property type="component" value="Unassembled WGS sequence"/>
</dbReference>
<evidence type="ECO:0000256" key="1">
    <source>
        <dbReference type="ARBA" id="ARBA00004141"/>
    </source>
</evidence>
<keyword evidence="6" id="KW-0479">Metal-binding</keyword>
<proteinExistence type="predicted"/>
<feature type="transmembrane region" description="Helical" evidence="8">
    <location>
        <begin position="198"/>
        <end position="214"/>
    </location>
</feature>
<gene>
    <name evidence="9" type="ORF">BEU03_00025</name>
</gene>
<dbReference type="InterPro" id="IPR008901">
    <property type="entry name" value="ACER"/>
</dbReference>
<dbReference type="GO" id="GO:0016020">
    <property type="term" value="C:membrane"/>
    <property type="evidence" value="ECO:0007669"/>
    <property type="project" value="UniProtKB-SubCell"/>
</dbReference>
<feature type="transmembrane region" description="Helical" evidence="8">
    <location>
        <begin position="93"/>
        <end position="114"/>
    </location>
</feature>
<dbReference type="Pfam" id="PF05875">
    <property type="entry name" value="Ceramidase"/>
    <property type="match status" value="1"/>
</dbReference>
<accession>A0A1J5TGC7</accession>
<feature type="transmembrane region" description="Helical" evidence="8">
    <location>
        <begin position="120"/>
        <end position="141"/>
    </location>
</feature>
<comment type="cofactor">
    <cofactor evidence="7">
        <name>Zn(2+)</name>
        <dbReference type="ChEBI" id="CHEBI:29105"/>
    </cofactor>
</comment>
<evidence type="ECO:0000256" key="4">
    <source>
        <dbReference type="ARBA" id="ARBA00022989"/>
    </source>
</evidence>
<comment type="caution">
    <text evidence="9">The sequence shown here is derived from an EMBL/GenBank/DDBJ whole genome shotgun (WGS) entry which is preliminary data.</text>
</comment>
<feature type="binding site" evidence="7">
    <location>
        <position position="114"/>
    </location>
    <ligand>
        <name>Zn(2+)</name>
        <dbReference type="ChEBI" id="CHEBI:29105"/>
        <note>catalytic</note>
    </ligand>
</feature>
<evidence type="ECO:0000256" key="5">
    <source>
        <dbReference type="ARBA" id="ARBA00023136"/>
    </source>
</evidence>
<keyword evidence="2 8" id="KW-0812">Transmembrane</keyword>
<feature type="transmembrane region" description="Helical" evidence="8">
    <location>
        <begin position="62"/>
        <end position="81"/>
    </location>
</feature>
<keyword evidence="4 8" id="KW-1133">Transmembrane helix</keyword>
<keyword evidence="7" id="KW-0862">Zinc</keyword>
<keyword evidence="6" id="KW-0106">Calcium</keyword>
<evidence type="ECO:0000313" key="10">
    <source>
        <dbReference type="Proteomes" id="UP000183403"/>
    </source>
</evidence>
<evidence type="ECO:0000313" key="9">
    <source>
        <dbReference type="EMBL" id="OIR15232.1"/>
    </source>
</evidence>
<name>A0A1J5TGC7_9ARCH</name>
<keyword evidence="5 8" id="KW-0472">Membrane</keyword>
<feature type="binding site" evidence="6">
    <location>
        <position position="57"/>
    </location>
    <ligand>
        <name>Ca(2+)</name>
        <dbReference type="ChEBI" id="CHEBI:29108"/>
    </ligand>
</feature>
<feature type="transmembrane region" description="Helical" evidence="8">
    <location>
        <begin position="287"/>
        <end position="306"/>
    </location>
</feature>
<sequence>MIDKKYIEDRKEFFSVLFVISVIFVIYALAYLLNDSNWSNTTASGYCEKVRDSWIREPTNTISNLAFVFVGMYILWLAQYDPSEGKPSLSNRSWFLIMYAISCVAVGMGSFAMHGFNTGWGGWLDVTGMIMYISMPVFYNFSRFLRWTESEFISYYLISNAIFAILLWQYSLLTFLWGALIGIWLSQELALKYQKQPHIIFLVPTSIIMFLYLYTSPGKTPIDFVINEIEGVLLWAALAYFLYIIEDIKLERTHTPYFWAGFAAYGLATIIWQPSKTDGVLCDPDSLIQGHALWHLLGAVAMWCFYKYFRTEVDSY</sequence>
<evidence type="ECO:0000256" key="6">
    <source>
        <dbReference type="PIRSR" id="PIRSR608901-1"/>
    </source>
</evidence>
<keyword evidence="3" id="KW-0378">Hydrolase</keyword>
<organism evidence="9 10">
    <name type="scientific">Marine Group III euryarchaeote CG-Epi6</name>
    <dbReference type="NCBI Taxonomy" id="1889000"/>
    <lineage>
        <taxon>Archaea</taxon>
        <taxon>Methanobacteriati</taxon>
        <taxon>Thermoplasmatota</taxon>
        <taxon>Thermoplasmata</taxon>
        <taxon>Candidatus Thermoprofundales</taxon>
    </lineage>
</organism>